<gene>
    <name evidence="2" type="ORF">WJX74_006001</name>
</gene>
<evidence type="ECO:0000313" key="3">
    <source>
        <dbReference type="Proteomes" id="UP001438707"/>
    </source>
</evidence>
<keyword evidence="3" id="KW-1185">Reference proteome</keyword>
<evidence type="ECO:0000313" key="2">
    <source>
        <dbReference type="EMBL" id="KAK9828263.1"/>
    </source>
</evidence>
<feature type="compositionally biased region" description="Polar residues" evidence="1">
    <location>
        <begin position="39"/>
        <end position="64"/>
    </location>
</feature>
<sequence>MIHALSEQDENSAQAIGGFGRTGAKQDVSRPRGLAKTPFGSSTGRKALGNITNFKQAPQRSSNLPPEKRGLSTSKPSQKQLQPVTKPAAVRSQQQRPQSVVRSEAGQMQSKVANRAELYAREGIELRAGKSWQEQEAERALRQQQEIEDKVDAFCSWRHPMAPPMILGPDVAELERSFTRLSSRPPELPDSPRSSLATAGDSDDAFRAEDLPEISQAEWTIEIKPGLEDMSLSASDSEDEEEERHHRLAFQARLQAAD</sequence>
<organism evidence="2 3">
    <name type="scientific">Apatococcus lobatus</name>
    <dbReference type="NCBI Taxonomy" id="904363"/>
    <lineage>
        <taxon>Eukaryota</taxon>
        <taxon>Viridiplantae</taxon>
        <taxon>Chlorophyta</taxon>
        <taxon>core chlorophytes</taxon>
        <taxon>Trebouxiophyceae</taxon>
        <taxon>Chlorellales</taxon>
        <taxon>Chlorellaceae</taxon>
        <taxon>Apatococcus</taxon>
    </lineage>
</organism>
<accession>A0AAW1R412</accession>
<reference evidence="2 3" key="1">
    <citation type="journal article" date="2024" name="Nat. Commun.">
        <title>Phylogenomics reveals the evolutionary origins of lichenization in chlorophyte algae.</title>
        <authorList>
            <person name="Puginier C."/>
            <person name="Libourel C."/>
            <person name="Otte J."/>
            <person name="Skaloud P."/>
            <person name="Haon M."/>
            <person name="Grisel S."/>
            <person name="Petersen M."/>
            <person name="Berrin J.G."/>
            <person name="Delaux P.M."/>
            <person name="Dal Grande F."/>
            <person name="Keller J."/>
        </authorList>
    </citation>
    <scope>NUCLEOTIDE SEQUENCE [LARGE SCALE GENOMIC DNA]</scope>
    <source>
        <strain evidence="2 3">SAG 2145</strain>
    </source>
</reference>
<evidence type="ECO:0000256" key="1">
    <source>
        <dbReference type="SAM" id="MobiDB-lite"/>
    </source>
</evidence>
<feature type="compositionally biased region" description="Polar residues" evidence="1">
    <location>
        <begin position="71"/>
        <end position="83"/>
    </location>
</feature>
<feature type="compositionally biased region" description="Low complexity" evidence="1">
    <location>
        <begin position="87"/>
        <end position="103"/>
    </location>
</feature>
<dbReference type="Proteomes" id="UP001438707">
    <property type="component" value="Unassembled WGS sequence"/>
</dbReference>
<name>A0AAW1R412_9CHLO</name>
<comment type="caution">
    <text evidence="2">The sequence shown here is derived from an EMBL/GenBank/DDBJ whole genome shotgun (WGS) entry which is preliminary data.</text>
</comment>
<feature type="region of interest" description="Disordered" evidence="1">
    <location>
        <begin position="177"/>
        <end position="246"/>
    </location>
</feature>
<proteinExistence type="predicted"/>
<dbReference type="AlphaFoldDB" id="A0AAW1R412"/>
<dbReference type="EMBL" id="JALJOS010000016">
    <property type="protein sequence ID" value="KAK9828263.1"/>
    <property type="molecule type" value="Genomic_DNA"/>
</dbReference>
<feature type="region of interest" description="Disordered" evidence="1">
    <location>
        <begin position="1"/>
        <end position="109"/>
    </location>
</feature>
<protein>
    <submittedName>
        <fullName evidence="2">Uncharacterized protein</fullName>
    </submittedName>
</protein>